<protein>
    <submittedName>
        <fullName evidence="2">Uncharacterized protein</fullName>
    </submittedName>
</protein>
<keyword evidence="1" id="KW-1133">Transmembrane helix</keyword>
<proteinExistence type="predicted"/>
<keyword evidence="1" id="KW-0472">Membrane</keyword>
<evidence type="ECO:0000313" key="3">
    <source>
        <dbReference type="Proteomes" id="UP001279734"/>
    </source>
</evidence>
<feature type="transmembrane region" description="Helical" evidence="1">
    <location>
        <begin position="96"/>
        <end position="116"/>
    </location>
</feature>
<dbReference type="EMBL" id="BSYO01000014">
    <property type="protein sequence ID" value="GMH14612.1"/>
    <property type="molecule type" value="Genomic_DNA"/>
</dbReference>
<comment type="caution">
    <text evidence="2">The sequence shown here is derived from an EMBL/GenBank/DDBJ whole genome shotgun (WGS) entry which is preliminary data.</text>
</comment>
<name>A0AAD3SQG6_NEPGR</name>
<feature type="transmembrane region" description="Helical" evidence="1">
    <location>
        <begin position="137"/>
        <end position="158"/>
    </location>
</feature>
<evidence type="ECO:0000256" key="1">
    <source>
        <dbReference type="SAM" id="Phobius"/>
    </source>
</evidence>
<sequence length="174" mass="18559">MDGSKLVAGAEFVKHAGLIGRGVDPVHSQCYWESFGDVVDLHYYVLLADVVCVVGAPLREENAGAKSWCELTKIPAFGDLLLLIELFWCLGLDVSGPWLSGCGAAYLCLLSVFGVIEPWDKLPSDANGRGVALAKEAVLAMMLCAIVLLAVLLIRGGWCSPSKFIDFATGNLDA</sequence>
<dbReference type="Proteomes" id="UP001279734">
    <property type="component" value="Unassembled WGS sequence"/>
</dbReference>
<accession>A0AAD3SQG6</accession>
<evidence type="ECO:0000313" key="2">
    <source>
        <dbReference type="EMBL" id="GMH14612.1"/>
    </source>
</evidence>
<gene>
    <name evidence="2" type="ORF">Nepgr_016453</name>
</gene>
<dbReference type="AlphaFoldDB" id="A0AAD3SQG6"/>
<reference evidence="2" key="1">
    <citation type="submission" date="2023-05" db="EMBL/GenBank/DDBJ databases">
        <title>Nepenthes gracilis genome sequencing.</title>
        <authorList>
            <person name="Fukushima K."/>
        </authorList>
    </citation>
    <scope>NUCLEOTIDE SEQUENCE</scope>
    <source>
        <strain evidence="2">SING2019-196</strain>
    </source>
</reference>
<organism evidence="2 3">
    <name type="scientific">Nepenthes gracilis</name>
    <name type="common">Slender pitcher plant</name>
    <dbReference type="NCBI Taxonomy" id="150966"/>
    <lineage>
        <taxon>Eukaryota</taxon>
        <taxon>Viridiplantae</taxon>
        <taxon>Streptophyta</taxon>
        <taxon>Embryophyta</taxon>
        <taxon>Tracheophyta</taxon>
        <taxon>Spermatophyta</taxon>
        <taxon>Magnoliopsida</taxon>
        <taxon>eudicotyledons</taxon>
        <taxon>Gunneridae</taxon>
        <taxon>Pentapetalae</taxon>
        <taxon>Caryophyllales</taxon>
        <taxon>Nepenthaceae</taxon>
        <taxon>Nepenthes</taxon>
    </lineage>
</organism>
<keyword evidence="3" id="KW-1185">Reference proteome</keyword>
<keyword evidence="1" id="KW-0812">Transmembrane</keyword>